<keyword evidence="5" id="KW-0964">Secreted</keyword>
<keyword evidence="8" id="KW-0966">Cell projection</keyword>
<reference evidence="8 9" key="1">
    <citation type="submission" date="2019-07" db="EMBL/GenBank/DDBJ databases">
        <title>Whole genome shotgun sequence of Novosphingobium sediminis NBRC 106119.</title>
        <authorList>
            <person name="Hosoyama A."/>
            <person name="Uohara A."/>
            <person name="Ohji S."/>
            <person name="Ichikawa N."/>
        </authorList>
    </citation>
    <scope>NUCLEOTIDE SEQUENCE [LARGE SCALE GENOMIC DNA]</scope>
    <source>
        <strain evidence="8 9">NBRC 106119</strain>
    </source>
</reference>
<dbReference type="InterPro" id="IPR010810">
    <property type="entry name" value="Flagellin_hook_IN_motif"/>
</dbReference>
<evidence type="ECO:0000313" key="8">
    <source>
        <dbReference type="EMBL" id="GEO01746.1"/>
    </source>
</evidence>
<dbReference type="Pfam" id="PF07196">
    <property type="entry name" value="Flagellin_IN"/>
    <property type="match status" value="1"/>
</dbReference>
<dbReference type="Pfam" id="PF07195">
    <property type="entry name" value="FliD_C"/>
    <property type="match status" value="1"/>
</dbReference>
<evidence type="ECO:0000259" key="7">
    <source>
        <dbReference type="Pfam" id="PF07195"/>
    </source>
</evidence>
<dbReference type="Proteomes" id="UP000321464">
    <property type="component" value="Unassembled WGS sequence"/>
</dbReference>
<name>A0A512APW2_9SPHN</name>
<dbReference type="GO" id="GO:0071973">
    <property type="term" value="P:bacterial-type flagellum-dependent cell motility"/>
    <property type="evidence" value="ECO:0007669"/>
    <property type="project" value="TreeGrafter"/>
</dbReference>
<dbReference type="GO" id="GO:0009421">
    <property type="term" value="C:bacterial-type flagellum filament cap"/>
    <property type="evidence" value="ECO:0007669"/>
    <property type="project" value="InterPro"/>
</dbReference>
<dbReference type="EMBL" id="BJYR01000026">
    <property type="protein sequence ID" value="GEO01746.1"/>
    <property type="molecule type" value="Genomic_DNA"/>
</dbReference>
<proteinExistence type="inferred from homology"/>
<evidence type="ECO:0000256" key="4">
    <source>
        <dbReference type="ARBA" id="ARBA00023143"/>
    </source>
</evidence>
<dbReference type="AlphaFoldDB" id="A0A512APW2"/>
<comment type="function">
    <text evidence="5">Required for morphogenesis and for the elongation of the flagellar filament by facilitating polymerization of the flagellin monomers at the tip of growing filament. Forms a capping structure, which prevents flagellin subunits (transported through the central channel of the flagellum) from leaking out without polymerization at the distal end.</text>
</comment>
<comment type="subunit">
    <text evidence="2 5">Homopentamer.</text>
</comment>
<feature type="domain" description="Flagellar hook-associated protein 2 C-terminal" evidence="7">
    <location>
        <begin position="213"/>
        <end position="428"/>
    </location>
</feature>
<dbReference type="GO" id="GO:0005576">
    <property type="term" value="C:extracellular region"/>
    <property type="evidence" value="ECO:0007669"/>
    <property type="project" value="UniProtKB-SubCell"/>
</dbReference>
<gene>
    <name evidence="8" type="primary">fliD</name>
    <name evidence="8" type="ORF">NSE01_35780</name>
</gene>
<dbReference type="Pfam" id="PF02465">
    <property type="entry name" value="FliD_N"/>
    <property type="match status" value="1"/>
</dbReference>
<keyword evidence="9" id="KW-1185">Reference proteome</keyword>
<organism evidence="8 9">
    <name type="scientific">Novosphingobium sediminis</name>
    <dbReference type="NCBI Taxonomy" id="707214"/>
    <lineage>
        <taxon>Bacteria</taxon>
        <taxon>Pseudomonadati</taxon>
        <taxon>Pseudomonadota</taxon>
        <taxon>Alphaproteobacteria</taxon>
        <taxon>Sphingomonadales</taxon>
        <taxon>Sphingomonadaceae</taxon>
        <taxon>Novosphingobium</taxon>
    </lineage>
</organism>
<comment type="similarity">
    <text evidence="1 5">Belongs to the FliD family.</text>
</comment>
<dbReference type="PANTHER" id="PTHR30288">
    <property type="entry name" value="FLAGELLAR CAP/ASSEMBLY PROTEIN FLID"/>
    <property type="match status" value="1"/>
</dbReference>
<comment type="caution">
    <text evidence="8">The sequence shown here is derived from an EMBL/GenBank/DDBJ whole genome shotgun (WGS) entry which is preliminary data.</text>
</comment>
<feature type="domain" description="Flagellar hook-associated protein 2 N-terminal" evidence="6">
    <location>
        <begin position="3"/>
        <end position="93"/>
    </location>
</feature>
<dbReference type="InterPro" id="IPR010809">
    <property type="entry name" value="FliD_C"/>
</dbReference>
<keyword evidence="8" id="KW-0282">Flagellum</keyword>
<evidence type="ECO:0000259" key="6">
    <source>
        <dbReference type="Pfam" id="PF02465"/>
    </source>
</evidence>
<keyword evidence="3" id="KW-0175">Coiled coil</keyword>
<accession>A0A512APW2</accession>
<dbReference type="GO" id="GO:0007155">
    <property type="term" value="P:cell adhesion"/>
    <property type="evidence" value="ECO:0007669"/>
    <property type="project" value="InterPro"/>
</dbReference>
<keyword evidence="4 5" id="KW-0975">Bacterial flagellum</keyword>
<evidence type="ECO:0000256" key="2">
    <source>
        <dbReference type="ARBA" id="ARBA00011255"/>
    </source>
</evidence>
<dbReference type="GO" id="GO:0009424">
    <property type="term" value="C:bacterial-type flagellum hook"/>
    <property type="evidence" value="ECO:0007669"/>
    <property type="project" value="UniProtKB-UniRule"/>
</dbReference>
<dbReference type="InterPro" id="IPR003481">
    <property type="entry name" value="FliD_N"/>
</dbReference>
<dbReference type="PANTHER" id="PTHR30288:SF0">
    <property type="entry name" value="FLAGELLAR HOOK-ASSOCIATED PROTEIN 2"/>
    <property type="match status" value="1"/>
</dbReference>
<evidence type="ECO:0000313" key="9">
    <source>
        <dbReference type="Proteomes" id="UP000321464"/>
    </source>
</evidence>
<dbReference type="InterPro" id="IPR040026">
    <property type="entry name" value="FliD"/>
</dbReference>
<evidence type="ECO:0000256" key="5">
    <source>
        <dbReference type="RuleBase" id="RU362066"/>
    </source>
</evidence>
<evidence type="ECO:0000256" key="1">
    <source>
        <dbReference type="ARBA" id="ARBA00009764"/>
    </source>
</evidence>
<sequence>MTGLAEQLSAAQFAARLDQISAKSDKLGTQISSASTLKGMISSLATSLGDRVRNGDLAATPQIANSTIAQVSKGAATGRGTTTLEVTALARGQTLVSPSVASETTAVGAGTLTLRFGTISGTGFTADSARASIDITVASGATLGDIAGAINAKGTGVTAYVATGTNGAQLVLKGADGAANAFTLEAAESPTEPGLAAIAWNPSGDLTRLTAAAANAVYKLDGVTRTSVSNTIADAAPGLSLKLTGTNPGVPTTISYNDPGTAITSAMQDFTSALNEMVSELNRDTDPNGGVLSNDPGARALRRQLTTLASAQVMPENTTGAPTTLADVGLKTNRDGSFSLDTDRLAATLKRDPIGTGAMFTNGLYGVYATFDKLSRTVGSSSDPGSLGGSIARLTKVQTTLSAQRGDIATKQEDLRQRLVSRFAKLNTNLTGSRSTLSFLQAQVSAWNGQNN</sequence>
<keyword evidence="8" id="KW-0969">Cilium</keyword>
<comment type="subcellular location">
    <subcellularLocation>
        <location evidence="5">Secreted</location>
    </subcellularLocation>
    <subcellularLocation>
        <location evidence="5">Bacterial flagellum</location>
    </subcellularLocation>
</comment>
<protein>
    <recommendedName>
        <fullName evidence="5">Flagellar hook-associated protein 2</fullName>
        <shortName evidence="5">HAP2</shortName>
    </recommendedName>
    <alternativeName>
        <fullName evidence="5">Flagellar cap protein</fullName>
    </alternativeName>
</protein>
<evidence type="ECO:0000256" key="3">
    <source>
        <dbReference type="ARBA" id="ARBA00023054"/>
    </source>
</evidence>